<accession>A0A0V0QP69</accession>
<keyword evidence="1" id="KW-0175">Coiled coil</keyword>
<reference evidence="4 5" key="1">
    <citation type="journal article" date="2015" name="Sci. Rep.">
        <title>Genome of the facultative scuticociliatosis pathogen Pseudocohnilembus persalinus provides insight into its virulence through horizontal gene transfer.</title>
        <authorList>
            <person name="Xiong J."/>
            <person name="Wang G."/>
            <person name="Cheng J."/>
            <person name="Tian M."/>
            <person name="Pan X."/>
            <person name="Warren A."/>
            <person name="Jiang C."/>
            <person name="Yuan D."/>
            <person name="Miao W."/>
        </authorList>
    </citation>
    <scope>NUCLEOTIDE SEQUENCE [LARGE SCALE GENOMIC DNA]</scope>
    <source>
        <strain evidence="4">36N120E</strain>
    </source>
</reference>
<feature type="coiled-coil region" evidence="1">
    <location>
        <begin position="1000"/>
        <end position="1027"/>
    </location>
</feature>
<keyword evidence="3" id="KW-0812">Transmembrane</keyword>
<evidence type="ECO:0000256" key="3">
    <source>
        <dbReference type="SAM" id="Phobius"/>
    </source>
</evidence>
<dbReference type="AlphaFoldDB" id="A0A0V0QP69"/>
<dbReference type="Proteomes" id="UP000054937">
    <property type="component" value="Unassembled WGS sequence"/>
</dbReference>
<dbReference type="CDD" id="cd19669">
    <property type="entry name" value="UBR-box"/>
    <property type="match status" value="1"/>
</dbReference>
<proteinExistence type="predicted"/>
<feature type="coiled-coil region" evidence="1">
    <location>
        <begin position="887"/>
        <end position="920"/>
    </location>
</feature>
<organism evidence="4 5">
    <name type="scientific">Pseudocohnilembus persalinus</name>
    <name type="common">Ciliate</name>
    <dbReference type="NCBI Taxonomy" id="266149"/>
    <lineage>
        <taxon>Eukaryota</taxon>
        <taxon>Sar</taxon>
        <taxon>Alveolata</taxon>
        <taxon>Ciliophora</taxon>
        <taxon>Intramacronucleata</taxon>
        <taxon>Oligohymenophorea</taxon>
        <taxon>Scuticociliatia</taxon>
        <taxon>Philasterida</taxon>
        <taxon>Pseudocohnilembidae</taxon>
        <taxon>Pseudocohnilembus</taxon>
    </lineage>
</organism>
<name>A0A0V0QP69_PSEPJ</name>
<gene>
    <name evidence="4" type="ORF">PPERSA_04289</name>
</gene>
<keyword evidence="3" id="KW-1133">Transmembrane helix</keyword>
<evidence type="ECO:0000313" key="5">
    <source>
        <dbReference type="Proteomes" id="UP000054937"/>
    </source>
</evidence>
<feature type="compositionally biased region" description="Low complexity" evidence="2">
    <location>
        <begin position="1153"/>
        <end position="1162"/>
    </location>
</feature>
<keyword evidence="3" id="KW-0472">Membrane</keyword>
<feature type="region of interest" description="Disordered" evidence="2">
    <location>
        <begin position="1153"/>
        <end position="1172"/>
    </location>
</feature>
<evidence type="ECO:0000313" key="4">
    <source>
        <dbReference type="EMBL" id="KRX03781.1"/>
    </source>
</evidence>
<keyword evidence="5" id="KW-1185">Reference proteome</keyword>
<feature type="coiled-coil region" evidence="1">
    <location>
        <begin position="1119"/>
        <end position="1146"/>
    </location>
</feature>
<protein>
    <submittedName>
        <fullName evidence="4">Uncharacterized protein</fullName>
    </submittedName>
</protein>
<feature type="transmembrane region" description="Helical" evidence="3">
    <location>
        <begin position="20"/>
        <end position="36"/>
    </location>
</feature>
<evidence type="ECO:0000256" key="1">
    <source>
        <dbReference type="SAM" id="Coils"/>
    </source>
</evidence>
<dbReference type="InParanoid" id="A0A0V0QP69"/>
<dbReference type="EMBL" id="LDAU01000126">
    <property type="protein sequence ID" value="KRX03781.1"/>
    <property type="molecule type" value="Genomic_DNA"/>
</dbReference>
<comment type="caution">
    <text evidence="4">The sequence shown here is derived from an EMBL/GenBank/DDBJ whole genome shotgun (WGS) entry which is preliminary data.</text>
</comment>
<evidence type="ECO:0000256" key="2">
    <source>
        <dbReference type="SAM" id="MobiDB-lite"/>
    </source>
</evidence>
<sequence>MDKSILATTGEDSFLKKNKLTFLLTGAGILGGFLFYKSYRNGNKNQSWESTSSISDSSIRQSISQISLVKQSKKDKQEFKNEELEDELNHDDIFQQELNHAQSLIHNLCEESQNKLKNFKYEGCLNVDSFQVYICLDCCLFDMPCINQDASLLGFPVLCELCFTQSHQYHNFIKIDRLNEKLLVQQICCCGLSDGFFEKCKDHIHEQQSQNKIQPEEILKQIDQNEVIDIKQHMIKELEEIIQFLQPYKEKLENQNQKQNNQKKLIQDINQICQTIFIRITEMTDNNQILIYLIGKLMFENKYIQSLVDLIPYMNLKNKNKLFLLIFQIYKIKESYYDQINKLLFSDIEKMIQNNGICQLFILIQMNSKLNQKEIQSIYKKIIQFLIDNIEKTSIHNFKHKKVFFLKLLGLYFNIFRKLELQNSQQILSNKIIENILYISYLLQQKNPQNYGGDFSRYAAITDIGFHLAALKEIDILWRIIVRYIFQNPVYYSDQRLLSLFSNQYRIYQKQLDTKYYDFFTCNSLNFCLLPFLIQQLRYQSMEIDRVNMKNLLKEFFQGDCEQVMVSFKRQLLKAIFFNEFGSKILYYYRFPKNSKFFKEKSIHQLLKKISEIFQKPGIGDYDYFIFSLQIFGLLDNYISEQQQFGMRKYSQNGTKNNKKNLKQSQNISENNQAIQNSQDRYRAPNINTDFKSNDAAFINGIQADDNQGQYIYKIENFAQFFLLDESVQINVTGYQGEGQEKNHKKFLKKLIINIFQLKNRQIYLDNLKYVFDKYVQVNKQFQEVLEKVSEYDEDSEAMILKSQYHDRVCLKQAQIQNQKLEDLLNKNEFSKYQFQIEQLTKVNKCHQKTHSNEINQISYSILNDREILKILQQLSQESENSIALIAETLEKMMQQFIERQEQLQQLNNISKNNNNSNNDLISDDNNTYNGDYQGTSESEVYLYNSISNNLNNMNKQQSFGFESENSGDFQENLLKNEKDLNKQKNIHDEKIKYSKEFLQESEDSQNEFLENQYQELKDQNLDLAREEGLRLLKSSNDYTQYQDFELQRFQKNQEENELIQYEDGQSYENGLQDKNKQIDNQYCEDDNDSEYHYNYYNYKQRMQNKQIIQEDLSNNEQNVDENEILNRVESELEKVEQHEEKFSIQNLEMIEQQQQNQKQQKYTSEKQTEKLLNNSQHSDKIKLSYKDKINLKNILSNHEALNSDTEDEQAIKNQNCKKSKEKNKIQNQNLISGMNGDHSQSNDIEAIIY</sequence>